<feature type="transmembrane region" description="Helical" evidence="13">
    <location>
        <begin position="170"/>
        <end position="190"/>
    </location>
</feature>
<proteinExistence type="predicted"/>
<comment type="subcellular location">
    <subcellularLocation>
        <location evidence="1">Membrane</location>
        <topology evidence="1">Multi-pass membrane protein</topology>
    </subcellularLocation>
</comment>
<protein>
    <recommendedName>
        <fullName evidence="14">Ion transport domain-containing protein</fullName>
    </recommendedName>
</protein>
<reference evidence="15" key="2">
    <citation type="submission" date="2025-09" db="UniProtKB">
        <authorList>
            <consortium name="Ensembl"/>
        </authorList>
    </citation>
    <scope>IDENTIFICATION</scope>
</reference>
<dbReference type="Ensembl" id="ENSMALT00000002860.1">
    <property type="protein sequence ID" value="ENSMALP00000002781.1"/>
    <property type="gene ID" value="ENSMALG00000002067.1"/>
</dbReference>
<evidence type="ECO:0000313" key="16">
    <source>
        <dbReference type="Proteomes" id="UP000261600"/>
    </source>
</evidence>
<evidence type="ECO:0000259" key="14">
    <source>
        <dbReference type="Pfam" id="PF00520"/>
    </source>
</evidence>
<evidence type="ECO:0000256" key="9">
    <source>
        <dbReference type="ARBA" id="ARBA00023065"/>
    </source>
</evidence>
<keyword evidence="16" id="KW-1185">Reference proteome</keyword>
<keyword evidence="3" id="KW-0109">Calcium transport</keyword>
<keyword evidence="8 13" id="KW-1133">Transmembrane helix</keyword>
<feature type="transmembrane region" description="Helical" evidence="13">
    <location>
        <begin position="50"/>
        <end position="73"/>
    </location>
</feature>
<dbReference type="GO" id="GO:0008331">
    <property type="term" value="F:high voltage-gated calcium channel activity"/>
    <property type="evidence" value="ECO:0007669"/>
    <property type="project" value="TreeGrafter"/>
</dbReference>
<keyword evidence="6" id="KW-0106">Calcium</keyword>
<keyword evidence="11" id="KW-0407">Ion channel</keyword>
<evidence type="ECO:0000256" key="4">
    <source>
        <dbReference type="ARBA" id="ARBA00022673"/>
    </source>
</evidence>
<evidence type="ECO:0000256" key="3">
    <source>
        <dbReference type="ARBA" id="ARBA00022568"/>
    </source>
</evidence>
<dbReference type="FunFam" id="1.20.120.350:FF:000142">
    <property type="match status" value="1"/>
</dbReference>
<evidence type="ECO:0000256" key="5">
    <source>
        <dbReference type="ARBA" id="ARBA00022692"/>
    </source>
</evidence>
<feature type="transmembrane region" description="Helical" evidence="13">
    <location>
        <begin position="80"/>
        <end position="101"/>
    </location>
</feature>
<dbReference type="Proteomes" id="UP000261600">
    <property type="component" value="Unplaced"/>
</dbReference>
<feature type="region of interest" description="Disordered" evidence="12">
    <location>
        <begin position="1"/>
        <end position="23"/>
    </location>
</feature>
<dbReference type="AlphaFoldDB" id="A0A3Q3IQH9"/>
<keyword evidence="9" id="KW-0406">Ion transport</keyword>
<feature type="transmembrane region" description="Helical" evidence="13">
    <location>
        <begin position="298"/>
        <end position="316"/>
    </location>
</feature>
<dbReference type="GO" id="GO:0005891">
    <property type="term" value="C:voltage-gated calcium channel complex"/>
    <property type="evidence" value="ECO:0007669"/>
    <property type="project" value="TreeGrafter"/>
</dbReference>
<name>A0A3Q3IQH9_MONAL</name>
<dbReference type="STRING" id="43700.ENSMALP00000002781"/>
<evidence type="ECO:0000256" key="7">
    <source>
        <dbReference type="ARBA" id="ARBA00022882"/>
    </source>
</evidence>
<feature type="transmembrane region" description="Helical" evidence="13">
    <location>
        <begin position="271"/>
        <end position="292"/>
    </location>
</feature>
<keyword evidence="7" id="KW-0851">Voltage-gated channel</keyword>
<dbReference type="PANTHER" id="PTHR45628:SF37">
    <property type="entry name" value="VOLTAGE-DEPENDENT T-TYPE CALCIUM CHANNEL SUBUNIT ALPHA-1H"/>
    <property type="match status" value="1"/>
</dbReference>
<accession>A0A3Q3IQH9</accession>
<dbReference type="GO" id="GO:0098703">
    <property type="term" value="P:calcium ion import across plasma membrane"/>
    <property type="evidence" value="ECO:0007669"/>
    <property type="project" value="TreeGrafter"/>
</dbReference>
<keyword evidence="5 13" id="KW-0812">Transmembrane</keyword>
<evidence type="ECO:0000256" key="11">
    <source>
        <dbReference type="ARBA" id="ARBA00023303"/>
    </source>
</evidence>
<evidence type="ECO:0000256" key="2">
    <source>
        <dbReference type="ARBA" id="ARBA00022448"/>
    </source>
</evidence>
<keyword evidence="10 13" id="KW-0472">Membrane</keyword>
<evidence type="ECO:0000256" key="13">
    <source>
        <dbReference type="SAM" id="Phobius"/>
    </source>
</evidence>
<evidence type="ECO:0000256" key="6">
    <source>
        <dbReference type="ARBA" id="ARBA00022837"/>
    </source>
</evidence>
<dbReference type="PANTHER" id="PTHR45628">
    <property type="entry name" value="VOLTAGE-DEPENDENT CALCIUM CHANNEL TYPE A SUBUNIT ALPHA-1"/>
    <property type="match status" value="1"/>
</dbReference>
<evidence type="ECO:0000313" key="15">
    <source>
        <dbReference type="Ensembl" id="ENSMALP00000002781.1"/>
    </source>
</evidence>
<keyword evidence="2" id="KW-0813">Transport</keyword>
<dbReference type="Gene3D" id="1.10.287.70">
    <property type="match status" value="1"/>
</dbReference>
<sequence length="356" mass="40150">RQGGGGRGPRGQEEEEKEEKEELPYPSLAPVVLLALTQTSPPRSWCLRAVFNQFTLILWVLCVCVCVCVCVRAQALDDGIFVFFAGEMLVKMVALGVIGQSGYLGDTWNRLDFFIVIVGMLEYSLDGHNVSLSAIRTVRVLRPLRAINRVPSMRILVTLLLDTLPMLGNVLALCFFVFFIFGIVGVQLWAGLLRNRCFMGEDVKIKQCTVFISLNPVLKVCSQQVCLALPEMGLRVDGSLSCVNWYQYYNECRAGEINPHKGAINFDNIGYAWIAIFQVITLEGWVDIMYYVMDAHSFYNFIYFIFLIIVCIHTCTQTCTPLYSYLCEDAHRHNSDPNSSLIYYISKCLPPALPLT</sequence>
<dbReference type="InterPro" id="IPR050599">
    <property type="entry name" value="VDCC_alpha-1_subunit"/>
</dbReference>
<dbReference type="Pfam" id="PF00520">
    <property type="entry name" value="Ion_trans"/>
    <property type="match status" value="1"/>
</dbReference>
<keyword evidence="4" id="KW-0107">Calcium channel</keyword>
<dbReference type="InterPro" id="IPR005821">
    <property type="entry name" value="Ion_trans_dom"/>
</dbReference>
<evidence type="ECO:0000256" key="8">
    <source>
        <dbReference type="ARBA" id="ARBA00022989"/>
    </source>
</evidence>
<feature type="domain" description="Ion transport" evidence="14">
    <location>
        <begin position="54"/>
        <end position="312"/>
    </location>
</feature>
<evidence type="ECO:0000256" key="10">
    <source>
        <dbReference type="ARBA" id="ARBA00023136"/>
    </source>
</evidence>
<dbReference type="SUPFAM" id="SSF81324">
    <property type="entry name" value="Voltage-gated potassium channels"/>
    <property type="match status" value="1"/>
</dbReference>
<evidence type="ECO:0000256" key="1">
    <source>
        <dbReference type="ARBA" id="ARBA00004141"/>
    </source>
</evidence>
<organism evidence="15 16">
    <name type="scientific">Monopterus albus</name>
    <name type="common">Swamp eel</name>
    <dbReference type="NCBI Taxonomy" id="43700"/>
    <lineage>
        <taxon>Eukaryota</taxon>
        <taxon>Metazoa</taxon>
        <taxon>Chordata</taxon>
        <taxon>Craniata</taxon>
        <taxon>Vertebrata</taxon>
        <taxon>Euteleostomi</taxon>
        <taxon>Actinopterygii</taxon>
        <taxon>Neopterygii</taxon>
        <taxon>Teleostei</taxon>
        <taxon>Neoteleostei</taxon>
        <taxon>Acanthomorphata</taxon>
        <taxon>Anabantaria</taxon>
        <taxon>Synbranchiformes</taxon>
        <taxon>Synbranchidae</taxon>
        <taxon>Monopterus</taxon>
    </lineage>
</organism>
<dbReference type="Gene3D" id="1.20.120.350">
    <property type="entry name" value="Voltage-gated potassium channels. Chain C"/>
    <property type="match status" value="1"/>
</dbReference>
<dbReference type="InterPro" id="IPR027359">
    <property type="entry name" value="Volt_channel_dom_sf"/>
</dbReference>
<reference evidence="15" key="1">
    <citation type="submission" date="2025-08" db="UniProtKB">
        <authorList>
            <consortium name="Ensembl"/>
        </authorList>
    </citation>
    <scope>IDENTIFICATION</scope>
</reference>
<evidence type="ECO:0000256" key="12">
    <source>
        <dbReference type="SAM" id="MobiDB-lite"/>
    </source>
</evidence>